<organism evidence="1 2">
    <name type="scientific">Dentiscutata heterogama</name>
    <dbReference type="NCBI Taxonomy" id="1316150"/>
    <lineage>
        <taxon>Eukaryota</taxon>
        <taxon>Fungi</taxon>
        <taxon>Fungi incertae sedis</taxon>
        <taxon>Mucoromycota</taxon>
        <taxon>Glomeromycotina</taxon>
        <taxon>Glomeromycetes</taxon>
        <taxon>Diversisporales</taxon>
        <taxon>Gigasporaceae</taxon>
        <taxon>Dentiscutata</taxon>
    </lineage>
</organism>
<gene>
    <name evidence="1" type="ORF">DHETER_LOCUS7131</name>
</gene>
<comment type="caution">
    <text evidence="1">The sequence shown here is derived from an EMBL/GenBank/DDBJ whole genome shotgun (WGS) entry which is preliminary data.</text>
</comment>
<proteinExistence type="predicted"/>
<evidence type="ECO:0000313" key="2">
    <source>
        <dbReference type="Proteomes" id="UP000789702"/>
    </source>
</evidence>
<reference evidence="1" key="1">
    <citation type="submission" date="2021-06" db="EMBL/GenBank/DDBJ databases">
        <authorList>
            <person name="Kallberg Y."/>
            <person name="Tangrot J."/>
            <person name="Rosling A."/>
        </authorList>
    </citation>
    <scope>NUCLEOTIDE SEQUENCE</scope>
    <source>
        <strain evidence="1">IL203A</strain>
    </source>
</reference>
<keyword evidence="2" id="KW-1185">Reference proteome</keyword>
<dbReference type="EMBL" id="CAJVPU010009735">
    <property type="protein sequence ID" value="CAG8598019.1"/>
    <property type="molecule type" value="Genomic_DNA"/>
</dbReference>
<evidence type="ECO:0000313" key="1">
    <source>
        <dbReference type="EMBL" id="CAG8598019.1"/>
    </source>
</evidence>
<sequence>MTKFSWIPFKEFKNPTKIAEGGFSTIFKTSWLRGRTQLDVVLKLIHNSSAYPKMFINEWIDSIEIAKQFLDADEIMQK</sequence>
<name>A0ACA9MMC0_9GLOM</name>
<protein>
    <submittedName>
        <fullName evidence="1">13236_t:CDS:1</fullName>
    </submittedName>
</protein>
<dbReference type="Proteomes" id="UP000789702">
    <property type="component" value="Unassembled WGS sequence"/>
</dbReference>
<accession>A0ACA9MMC0</accession>